<reference evidence="1 2" key="1">
    <citation type="submission" date="2023-09" db="EMBL/GenBank/DDBJ databases">
        <title>Multi-omics analysis of a traditional fermented food reveals byproduct-associated fungal strains for waste-to-food upcycling.</title>
        <authorList>
            <consortium name="Lawrence Berkeley National Laboratory"/>
            <person name="Rekdal V.M."/>
            <person name="Villalobos-Escobedo J.M."/>
            <person name="Rodriguez-Valeron N."/>
            <person name="Garcia M.O."/>
            <person name="Vasquez D.P."/>
            <person name="Damayanti I."/>
            <person name="Sorensen P.M."/>
            <person name="Baidoo E.E."/>
            <person name="De Carvalho A.C."/>
            <person name="Riley R."/>
            <person name="Lipzen A."/>
            <person name="He G."/>
            <person name="Yan M."/>
            <person name="Haridas S."/>
            <person name="Daum C."/>
            <person name="Yoshinaga Y."/>
            <person name="Ng V."/>
            <person name="Grigoriev I.V."/>
            <person name="Munk R."/>
            <person name="Nuraida L."/>
            <person name="Wijaya C.H."/>
            <person name="Morales P.-C."/>
            <person name="Keasling J.D."/>
        </authorList>
    </citation>
    <scope>NUCLEOTIDE SEQUENCE [LARGE SCALE GENOMIC DNA]</scope>
    <source>
        <strain evidence="1 2">FGSC 2613</strain>
    </source>
</reference>
<comment type="caution">
    <text evidence="1">The sequence shown here is derived from an EMBL/GenBank/DDBJ whole genome shotgun (WGS) entry which is preliminary data.</text>
</comment>
<evidence type="ECO:0000313" key="2">
    <source>
        <dbReference type="Proteomes" id="UP001451303"/>
    </source>
</evidence>
<sequence length="79" mass="9022">MQKQFPFSGRPSTVDTTTTLQTTPIYTSKYLDSIKILHIHDYADYPLNHGAAVWSGSPPPSRDWSWSICLSEHVFRSHD</sequence>
<evidence type="ECO:0000313" key="1">
    <source>
        <dbReference type="EMBL" id="KAL0470019.1"/>
    </source>
</evidence>
<evidence type="ECO:0008006" key="3">
    <source>
        <dbReference type="Google" id="ProtNLM"/>
    </source>
</evidence>
<dbReference type="Proteomes" id="UP001451303">
    <property type="component" value="Unassembled WGS sequence"/>
</dbReference>
<dbReference type="EMBL" id="JAVLET010000005">
    <property type="protein sequence ID" value="KAL0470019.1"/>
    <property type="molecule type" value="Genomic_DNA"/>
</dbReference>
<organism evidence="1 2">
    <name type="scientific">Neurospora intermedia</name>
    <dbReference type="NCBI Taxonomy" id="5142"/>
    <lineage>
        <taxon>Eukaryota</taxon>
        <taxon>Fungi</taxon>
        <taxon>Dikarya</taxon>
        <taxon>Ascomycota</taxon>
        <taxon>Pezizomycotina</taxon>
        <taxon>Sordariomycetes</taxon>
        <taxon>Sordariomycetidae</taxon>
        <taxon>Sordariales</taxon>
        <taxon>Sordariaceae</taxon>
        <taxon>Neurospora</taxon>
    </lineage>
</organism>
<proteinExistence type="predicted"/>
<protein>
    <recommendedName>
        <fullName evidence="3">Questionable protein</fullName>
    </recommendedName>
</protein>
<accession>A0ABR3DBG6</accession>
<name>A0ABR3DBG6_NEUIN</name>
<keyword evidence="2" id="KW-1185">Reference proteome</keyword>
<gene>
    <name evidence="1" type="ORF">QR685DRAFT_443111</name>
</gene>